<dbReference type="EMBL" id="JAECVU010000001">
    <property type="protein sequence ID" value="MBH8587282.1"/>
    <property type="molecule type" value="Genomic_DNA"/>
</dbReference>
<dbReference type="Pfam" id="PF01925">
    <property type="entry name" value="TauE"/>
    <property type="match status" value="1"/>
</dbReference>
<comment type="similarity">
    <text evidence="2 6">Belongs to the 4-toluene sulfonate uptake permease (TSUP) (TC 2.A.102) family.</text>
</comment>
<keyword evidence="3 6" id="KW-0812">Transmembrane</keyword>
<keyword evidence="8" id="KW-1185">Reference proteome</keyword>
<sequence>MLLYLPPLFGFPAFSAHNAAGMVAVQVFFTSMAGLIVHGKEGALNKSLTVYMGTAVLAGSFLGGYGSKWLSETWIHLIYAILATMAVWMMFRSEKEPKETAARPIASHPAAVMGVALVIGIFSGVIGSSGSFILVPVLLFVF</sequence>
<evidence type="ECO:0000256" key="4">
    <source>
        <dbReference type="ARBA" id="ARBA00022989"/>
    </source>
</evidence>
<feature type="transmembrane region" description="Helical" evidence="6">
    <location>
        <begin position="49"/>
        <end position="67"/>
    </location>
</feature>
<dbReference type="InterPro" id="IPR002781">
    <property type="entry name" value="TM_pro_TauE-like"/>
</dbReference>
<keyword evidence="4 6" id="KW-1133">Transmembrane helix</keyword>
<proteinExistence type="inferred from homology"/>
<keyword evidence="5 6" id="KW-0472">Membrane</keyword>
<accession>A0ABS0QDI7</accession>
<dbReference type="InterPro" id="IPR051598">
    <property type="entry name" value="TSUP/Inactive_protease-like"/>
</dbReference>
<evidence type="ECO:0000256" key="3">
    <source>
        <dbReference type="ARBA" id="ARBA00022692"/>
    </source>
</evidence>
<evidence type="ECO:0000256" key="6">
    <source>
        <dbReference type="RuleBase" id="RU363041"/>
    </source>
</evidence>
<evidence type="ECO:0000256" key="2">
    <source>
        <dbReference type="ARBA" id="ARBA00009142"/>
    </source>
</evidence>
<evidence type="ECO:0000313" key="8">
    <source>
        <dbReference type="Proteomes" id="UP000641910"/>
    </source>
</evidence>
<protein>
    <recommendedName>
        <fullName evidence="6">Probable membrane transporter protein</fullName>
    </recommendedName>
</protein>
<feature type="transmembrane region" description="Helical" evidence="6">
    <location>
        <begin position="20"/>
        <end position="37"/>
    </location>
</feature>
<name>A0ABS0QDI7_THEVU</name>
<comment type="caution">
    <text evidence="7">The sequence shown here is derived from an EMBL/GenBank/DDBJ whole genome shotgun (WGS) entry which is preliminary data.</text>
</comment>
<organism evidence="7 8">
    <name type="scientific">Thermoactinomyces vulgaris</name>
    <dbReference type="NCBI Taxonomy" id="2026"/>
    <lineage>
        <taxon>Bacteria</taxon>
        <taxon>Bacillati</taxon>
        <taxon>Bacillota</taxon>
        <taxon>Bacilli</taxon>
        <taxon>Bacillales</taxon>
        <taxon>Thermoactinomycetaceae</taxon>
        <taxon>Thermoactinomyces</taxon>
    </lineage>
</organism>
<reference evidence="7 8" key="1">
    <citation type="submission" date="2020-12" db="EMBL/GenBank/DDBJ databases">
        <title>WGS of Thermoactinomyces spp.</title>
        <authorList>
            <person name="Cheng K."/>
        </authorList>
    </citation>
    <scope>NUCLEOTIDE SEQUENCE [LARGE SCALE GENOMIC DNA]</scope>
    <source>
        <strain evidence="8">CICC 10650\ACCC 41061</strain>
    </source>
</reference>
<dbReference type="PANTHER" id="PTHR43701">
    <property type="entry name" value="MEMBRANE TRANSPORTER PROTEIN MJ0441-RELATED"/>
    <property type="match status" value="1"/>
</dbReference>
<evidence type="ECO:0000256" key="1">
    <source>
        <dbReference type="ARBA" id="ARBA00004141"/>
    </source>
</evidence>
<dbReference type="RefSeq" id="WP_181729120.1">
    <property type="nucleotide sequence ID" value="NZ_JAECVU010000001.1"/>
</dbReference>
<keyword evidence="6" id="KW-1003">Cell membrane</keyword>
<gene>
    <name evidence="7" type="ORF">I8U22_00415</name>
</gene>
<comment type="subcellular location">
    <subcellularLocation>
        <location evidence="6">Cell membrane</location>
        <topology evidence="6">Multi-pass membrane protein</topology>
    </subcellularLocation>
    <subcellularLocation>
        <location evidence="1">Membrane</location>
        <topology evidence="1">Multi-pass membrane protein</topology>
    </subcellularLocation>
</comment>
<evidence type="ECO:0000256" key="5">
    <source>
        <dbReference type="ARBA" id="ARBA00023136"/>
    </source>
</evidence>
<dbReference type="Proteomes" id="UP000641910">
    <property type="component" value="Unassembled WGS sequence"/>
</dbReference>
<feature type="transmembrane region" description="Helical" evidence="6">
    <location>
        <begin position="73"/>
        <end position="91"/>
    </location>
</feature>
<feature type="transmembrane region" description="Helical" evidence="6">
    <location>
        <begin position="112"/>
        <end position="141"/>
    </location>
</feature>
<evidence type="ECO:0000313" key="7">
    <source>
        <dbReference type="EMBL" id="MBH8587282.1"/>
    </source>
</evidence>
<dbReference type="PANTHER" id="PTHR43701:SF13">
    <property type="entry name" value="MEMBRANE TRANSPORTER PROTEIN YRKJ-RELATED"/>
    <property type="match status" value="1"/>
</dbReference>